<keyword evidence="3" id="KW-1185">Reference proteome</keyword>
<feature type="region of interest" description="Disordered" evidence="1">
    <location>
        <begin position="79"/>
        <end position="98"/>
    </location>
</feature>
<dbReference type="OrthoDB" id="4025778at2759"/>
<protein>
    <submittedName>
        <fullName evidence="2">Uncharacterized protein</fullName>
    </submittedName>
</protein>
<dbReference type="EMBL" id="CH981528">
    <property type="protein sequence ID" value="EDK45524.1"/>
    <property type="molecule type" value="Genomic_DNA"/>
</dbReference>
<dbReference type="Proteomes" id="UP000001996">
    <property type="component" value="Unassembled WGS sequence"/>
</dbReference>
<dbReference type="GeneID" id="5231985"/>
<feature type="compositionally biased region" description="Low complexity" evidence="1">
    <location>
        <begin position="35"/>
        <end position="59"/>
    </location>
</feature>
<sequence length="191" mass="21669">MALRNYLYAKHDANLAINTKINKLIPSSEYPTIDSSTSFASTSSSSSSVSSSVSSATSSLEENNNRQLIKPLYLRRHTHKRKSIIQSPPQQRQRQQRQHLHHLLIEIEKMTGDIRALEIHNENKAGDKEHCTKLCDDCQCKTKLRNESISTMDSLESSTSDKDVEPTLKVEVGDIEIMNNEVNEIDFTNRI</sequence>
<evidence type="ECO:0000313" key="3">
    <source>
        <dbReference type="Proteomes" id="UP000001996"/>
    </source>
</evidence>
<dbReference type="KEGG" id="lel:PVL30_004533"/>
<evidence type="ECO:0000256" key="1">
    <source>
        <dbReference type="SAM" id="MobiDB-lite"/>
    </source>
</evidence>
<proteinExistence type="predicted"/>
<evidence type="ECO:0000313" key="2">
    <source>
        <dbReference type="EMBL" id="EDK45524.1"/>
    </source>
</evidence>
<accession>A5E266</accession>
<name>A5E266_LODEL</name>
<dbReference type="HOGENOM" id="CLU_1618783_0_0_1"/>
<organism evidence="2 3">
    <name type="scientific">Lodderomyces elongisporus (strain ATCC 11503 / CBS 2605 / JCM 1781 / NBRC 1676 / NRRL YB-4239)</name>
    <name type="common">Yeast</name>
    <name type="synonym">Saccharomyces elongisporus</name>
    <dbReference type="NCBI Taxonomy" id="379508"/>
    <lineage>
        <taxon>Eukaryota</taxon>
        <taxon>Fungi</taxon>
        <taxon>Dikarya</taxon>
        <taxon>Ascomycota</taxon>
        <taxon>Saccharomycotina</taxon>
        <taxon>Pichiomycetes</taxon>
        <taxon>Debaryomycetaceae</taxon>
        <taxon>Candida/Lodderomyces clade</taxon>
        <taxon>Lodderomyces</taxon>
    </lineage>
</organism>
<dbReference type="InParanoid" id="A5E266"/>
<feature type="region of interest" description="Disordered" evidence="1">
    <location>
        <begin position="35"/>
        <end position="70"/>
    </location>
</feature>
<reference evidence="2 3" key="1">
    <citation type="journal article" date="2009" name="Nature">
        <title>Evolution of pathogenicity and sexual reproduction in eight Candida genomes.</title>
        <authorList>
            <person name="Butler G."/>
            <person name="Rasmussen M.D."/>
            <person name="Lin M.F."/>
            <person name="Santos M.A."/>
            <person name="Sakthikumar S."/>
            <person name="Munro C.A."/>
            <person name="Rheinbay E."/>
            <person name="Grabherr M."/>
            <person name="Forche A."/>
            <person name="Reedy J.L."/>
            <person name="Agrafioti I."/>
            <person name="Arnaud M.B."/>
            <person name="Bates S."/>
            <person name="Brown A.J."/>
            <person name="Brunke S."/>
            <person name="Costanzo M.C."/>
            <person name="Fitzpatrick D.A."/>
            <person name="de Groot P.W."/>
            <person name="Harris D."/>
            <person name="Hoyer L.L."/>
            <person name="Hube B."/>
            <person name="Klis F.M."/>
            <person name="Kodira C."/>
            <person name="Lennard N."/>
            <person name="Logue M.E."/>
            <person name="Martin R."/>
            <person name="Neiman A.M."/>
            <person name="Nikolaou E."/>
            <person name="Quail M.A."/>
            <person name="Quinn J."/>
            <person name="Santos M.C."/>
            <person name="Schmitzberger F.F."/>
            <person name="Sherlock G."/>
            <person name="Shah P."/>
            <person name="Silverstein K.A."/>
            <person name="Skrzypek M.S."/>
            <person name="Soll D."/>
            <person name="Staggs R."/>
            <person name="Stansfield I."/>
            <person name="Stumpf M.P."/>
            <person name="Sudbery P.E."/>
            <person name="Srikantha T."/>
            <person name="Zeng Q."/>
            <person name="Berman J."/>
            <person name="Berriman M."/>
            <person name="Heitman J."/>
            <person name="Gow N.A."/>
            <person name="Lorenz M.C."/>
            <person name="Birren B.W."/>
            <person name="Kellis M."/>
            <person name="Cuomo C.A."/>
        </authorList>
    </citation>
    <scope>NUCLEOTIDE SEQUENCE [LARGE SCALE GENOMIC DNA]</scope>
    <source>
        <strain evidence="3">ATCC 11503 / BCRC 21390 / CBS 2605 / JCM 1781 / NBRC 1676 / NRRL YB-4239</strain>
    </source>
</reference>
<dbReference type="AlphaFoldDB" id="A5E266"/>
<gene>
    <name evidence="2" type="ORF">LELG_03703</name>
</gene>
<dbReference type="VEuPathDB" id="FungiDB:LELG_03703"/>